<evidence type="ECO:0000313" key="2">
    <source>
        <dbReference type="EMBL" id="GAA3224147.1"/>
    </source>
</evidence>
<dbReference type="RefSeq" id="WP_344832834.1">
    <property type="nucleotide sequence ID" value="NZ_BAAAUV010000014.1"/>
</dbReference>
<gene>
    <name evidence="2" type="ORF">GCM10010468_50990</name>
</gene>
<evidence type="ECO:0000256" key="1">
    <source>
        <dbReference type="SAM" id="MobiDB-lite"/>
    </source>
</evidence>
<organism evidence="2 3">
    <name type="scientific">Actinocorallia longicatena</name>
    <dbReference type="NCBI Taxonomy" id="111803"/>
    <lineage>
        <taxon>Bacteria</taxon>
        <taxon>Bacillati</taxon>
        <taxon>Actinomycetota</taxon>
        <taxon>Actinomycetes</taxon>
        <taxon>Streptosporangiales</taxon>
        <taxon>Thermomonosporaceae</taxon>
        <taxon>Actinocorallia</taxon>
    </lineage>
</organism>
<name>A0ABP6QIC0_9ACTN</name>
<sequence>MSDPREWTARQRDAVLASLLSDFLETVPTERTAWTADAAELARRTDEARSLSRQMDALSGKGGDRDLDR</sequence>
<keyword evidence="3" id="KW-1185">Reference proteome</keyword>
<feature type="region of interest" description="Disordered" evidence="1">
    <location>
        <begin position="45"/>
        <end position="69"/>
    </location>
</feature>
<accession>A0ABP6QIC0</accession>
<evidence type="ECO:0000313" key="3">
    <source>
        <dbReference type="Proteomes" id="UP001501237"/>
    </source>
</evidence>
<reference evidence="3" key="1">
    <citation type="journal article" date="2019" name="Int. J. Syst. Evol. Microbiol.">
        <title>The Global Catalogue of Microorganisms (GCM) 10K type strain sequencing project: providing services to taxonomists for standard genome sequencing and annotation.</title>
        <authorList>
            <consortium name="The Broad Institute Genomics Platform"/>
            <consortium name="The Broad Institute Genome Sequencing Center for Infectious Disease"/>
            <person name="Wu L."/>
            <person name="Ma J."/>
        </authorList>
    </citation>
    <scope>NUCLEOTIDE SEQUENCE [LARGE SCALE GENOMIC DNA]</scope>
    <source>
        <strain evidence="3">JCM 9377</strain>
    </source>
</reference>
<dbReference type="Proteomes" id="UP001501237">
    <property type="component" value="Unassembled WGS sequence"/>
</dbReference>
<evidence type="ECO:0008006" key="4">
    <source>
        <dbReference type="Google" id="ProtNLM"/>
    </source>
</evidence>
<protein>
    <recommendedName>
        <fullName evidence="4">Addiction module component</fullName>
    </recommendedName>
</protein>
<dbReference type="EMBL" id="BAAAUV010000014">
    <property type="protein sequence ID" value="GAA3224147.1"/>
    <property type="molecule type" value="Genomic_DNA"/>
</dbReference>
<comment type="caution">
    <text evidence="2">The sequence shown here is derived from an EMBL/GenBank/DDBJ whole genome shotgun (WGS) entry which is preliminary data.</text>
</comment>
<proteinExistence type="predicted"/>